<feature type="non-terminal residue" evidence="2">
    <location>
        <position position="1"/>
    </location>
</feature>
<dbReference type="GO" id="GO:0008270">
    <property type="term" value="F:zinc ion binding"/>
    <property type="evidence" value="ECO:0007669"/>
    <property type="project" value="TreeGrafter"/>
</dbReference>
<reference evidence="2 3" key="1">
    <citation type="journal article" date="2020" name="Front. Microbiol.">
        <title>Single-cell genomics of novel Actinobacteria with the Wood-Ljungdahl pathway discovered in a serpentinizing system.</title>
        <authorList>
            <person name="Merino N."/>
            <person name="Kawai M."/>
            <person name="Boyd E.S."/>
            <person name="Colman D.R."/>
            <person name="McGlynn S.E."/>
            <person name="Nealson K.H."/>
            <person name="Kurokawa K."/>
            <person name="Hongoh Y."/>
        </authorList>
    </citation>
    <scope>NUCLEOTIDE SEQUENCE [LARGE SCALE GENOMIC DNA]</scope>
    <source>
        <strain evidence="2 3">S03</strain>
    </source>
</reference>
<dbReference type="EMBL" id="BLRU01000477">
    <property type="protein sequence ID" value="GFP20504.1"/>
    <property type="molecule type" value="Genomic_DNA"/>
</dbReference>
<evidence type="ECO:0000313" key="3">
    <source>
        <dbReference type="Proteomes" id="UP000574717"/>
    </source>
</evidence>
<dbReference type="GO" id="GO:0051604">
    <property type="term" value="P:protein maturation"/>
    <property type="evidence" value="ECO:0007669"/>
    <property type="project" value="TreeGrafter"/>
</dbReference>
<name>A0A6V8NMC5_9ACTN</name>
<proteinExistence type="predicted"/>
<dbReference type="PANTHER" id="PTHR42959">
    <property type="entry name" value="CARBAMOYLTRANSFERASE"/>
    <property type="match status" value="1"/>
</dbReference>
<dbReference type="Proteomes" id="UP000574717">
    <property type="component" value="Unassembled WGS sequence"/>
</dbReference>
<gene>
    <name evidence="2" type="ORF">HKBW3S03_02007</name>
</gene>
<evidence type="ECO:0000313" key="2">
    <source>
        <dbReference type="EMBL" id="GFP20504.1"/>
    </source>
</evidence>
<dbReference type="AlphaFoldDB" id="A0A6V8NMC5"/>
<sequence length="115" mass="12110">NFNAPLTSSCGRLYDAVAALLGVCFENMYEGQAATELAELAKGEDGTSYPFALDGSMILTGEMLRRIVLDSQNGVSAAKIAANFQQTLVEALASAVLSTREKEGLERVVLSGGSF</sequence>
<protein>
    <submittedName>
        <fullName evidence="2">Hydrogenase maturation protein HypF</fullName>
    </submittedName>
</protein>
<evidence type="ECO:0000259" key="1">
    <source>
        <dbReference type="Pfam" id="PF22521"/>
    </source>
</evidence>
<comment type="caution">
    <text evidence="2">The sequence shown here is derived from an EMBL/GenBank/DDBJ whole genome shotgun (WGS) entry which is preliminary data.</text>
</comment>
<dbReference type="Pfam" id="PF22521">
    <property type="entry name" value="HypF_C_2"/>
    <property type="match status" value="1"/>
</dbReference>
<accession>A0A6V8NMC5</accession>
<dbReference type="GO" id="GO:0016743">
    <property type="term" value="F:carboxyl- or carbamoyltransferase activity"/>
    <property type="evidence" value="ECO:0007669"/>
    <property type="project" value="TreeGrafter"/>
</dbReference>
<dbReference type="InterPro" id="IPR055128">
    <property type="entry name" value="HypF_C_2"/>
</dbReference>
<dbReference type="Gene3D" id="3.30.420.40">
    <property type="match status" value="1"/>
</dbReference>
<organism evidence="2 3">
    <name type="scientific">Candidatus Hakubella thermalkaliphila</name>
    <dbReference type="NCBI Taxonomy" id="2754717"/>
    <lineage>
        <taxon>Bacteria</taxon>
        <taxon>Bacillati</taxon>
        <taxon>Actinomycetota</taxon>
        <taxon>Actinomycetota incertae sedis</taxon>
        <taxon>Candidatus Hakubellales</taxon>
        <taxon>Candidatus Hakubellaceae</taxon>
        <taxon>Candidatus Hakubella</taxon>
    </lineage>
</organism>
<feature type="domain" description="Carbamoyltransferase Kae1-like" evidence="1">
    <location>
        <begin position="1"/>
        <end position="115"/>
    </location>
</feature>
<dbReference type="InterPro" id="IPR051060">
    <property type="entry name" value="Carbamoyltrans_HypF-like"/>
</dbReference>
<dbReference type="PANTHER" id="PTHR42959:SF1">
    <property type="entry name" value="CARBAMOYLTRANSFERASE HYPF"/>
    <property type="match status" value="1"/>
</dbReference>